<evidence type="ECO:0000313" key="2">
    <source>
        <dbReference type="EMBL" id="TDD56241.1"/>
    </source>
</evidence>
<proteinExistence type="predicted"/>
<feature type="region of interest" description="Disordered" evidence="1">
    <location>
        <begin position="55"/>
        <end position="77"/>
    </location>
</feature>
<reference evidence="2 3" key="1">
    <citation type="submission" date="2019-03" db="EMBL/GenBank/DDBJ databases">
        <title>Draft genome sequences of novel Actinobacteria.</title>
        <authorList>
            <person name="Sahin N."/>
            <person name="Ay H."/>
            <person name="Saygin H."/>
        </authorList>
    </citation>
    <scope>NUCLEOTIDE SEQUENCE [LARGE SCALE GENOMIC DNA]</scope>
    <source>
        <strain evidence="2 3">CH32</strain>
    </source>
</reference>
<name>A0A4R4ZCS3_9ACTN</name>
<comment type="caution">
    <text evidence="2">The sequence shown here is derived from an EMBL/GenBank/DDBJ whole genome shotgun (WGS) entry which is preliminary data.</text>
</comment>
<sequence>MIAAQLLDLPAHGEHMTLEVDVLQGEAEQFTLPQPAGGSDHREQAEQRRMSVDYGADSLVRPGGDLLGSTLGHLDDR</sequence>
<feature type="compositionally biased region" description="Basic and acidic residues" evidence="1">
    <location>
        <begin position="39"/>
        <end position="50"/>
    </location>
</feature>
<keyword evidence="3" id="KW-1185">Reference proteome</keyword>
<gene>
    <name evidence="2" type="ORF">E1286_02685</name>
</gene>
<accession>A0A4R4ZCS3</accession>
<dbReference type="RefSeq" id="WP_132608666.1">
    <property type="nucleotide sequence ID" value="NZ_SMKQ01000004.1"/>
</dbReference>
<evidence type="ECO:0000313" key="3">
    <source>
        <dbReference type="Proteomes" id="UP000295302"/>
    </source>
</evidence>
<feature type="region of interest" description="Disordered" evidence="1">
    <location>
        <begin position="31"/>
        <end position="50"/>
    </location>
</feature>
<evidence type="ECO:0000256" key="1">
    <source>
        <dbReference type="SAM" id="MobiDB-lite"/>
    </source>
</evidence>
<protein>
    <submittedName>
        <fullName evidence="2">Uncharacterized protein</fullName>
    </submittedName>
</protein>
<dbReference type="EMBL" id="SMKQ01000004">
    <property type="protein sequence ID" value="TDD56241.1"/>
    <property type="molecule type" value="Genomic_DNA"/>
</dbReference>
<dbReference type="AlphaFoldDB" id="A0A4R4ZCS3"/>
<organism evidence="2 3">
    <name type="scientific">Nonomuraea terrae</name>
    <dbReference type="NCBI Taxonomy" id="2530383"/>
    <lineage>
        <taxon>Bacteria</taxon>
        <taxon>Bacillati</taxon>
        <taxon>Actinomycetota</taxon>
        <taxon>Actinomycetes</taxon>
        <taxon>Streptosporangiales</taxon>
        <taxon>Streptosporangiaceae</taxon>
        <taxon>Nonomuraea</taxon>
    </lineage>
</organism>
<dbReference type="Proteomes" id="UP000295302">
    <property type="component" value="Unassembled WGS sequence"/>
</dbReference>